<sequence>MKCLRPRERHTAQQSFRRIIPRLNKKEPLRTEFQIASVQSGSFMIC</sequence>
<organism evidence="1 2">
    <name type="scientific">Selenomonas artemidis F0399</name>
    <dbReference type="NCBI Taxonomy" id="749551"/>
    <lineage>
        <taxon>Bacteria</taxon>
        <taxon>Bacillati</taxon>
        <taxon>Bacillota</taxon>
        <taxon>Negativicutes</taxon>
        <taxon>Selenomonadales</taxon>
        <taxon>Selenomonadaceae</taxon>
        <taxon>Selenomonas</taxon>
    </lineage>
</organism>
<evidence type="ECO:0000313" key="2">
    <source>
        <dbReference type="Proteomes" id="UP000004633"/>
    </source>
</evidence>
<proteinExistence type="predicted"/>
<dbReference type="AlphaFoldDB" id="E7N1H5"/>
<name>E7N1H5_9FIRM</name>
<dbReference type="Proteomes" id="UP000004633">
    <property type="component" value="Unassembled WGS sequence"/>
</dbReference>
<reference evidence="1 2" key="1">
    <citation type="submission" date="2010-08" db="EMBL/GenBank/DDBJ databases">
        <authorList>
            <person name="Weinstock G."/>
            <person name="Sodergren E."/>
            <person name="Clifton S."/>
            <person name="Fulton L."/>
            <person name="Fulton B."/>
            <person name="Courtney L."/>
            <person name="Fronick C."/>
            <person name="Harrison M."/>
            <person name="Strong C."/>
            <person name="Farmer C."/>
            <person name="Delahaunty K."/>
            <person name="Markovic C."/>
            <person name="Hall O."/>
            <person name="Minx P."/>
            <person name="Tomlinson C."/>
            <person name="Mitreva M."/>
            <person name="Hou S."/>
            <person name="Chen J."/>
            <person name="Wollam A."/>
            <person name="Pepin K.H."/>
            <person name="Johnson M."/>
            <person name="Bhonagiri V."/>
            <person name="Zhang X."/>
            <person name="Suruliraj S."/>
            <person name="Warren W."/>
            <person name="Chinwalla A."/>
            <person name="Mardis E.R."/>
            <person name="Wilson R.K."/>
        </authorList>
    </citation>
    <scope>NUCLEOTIDE SEQUENCE [LARGE SCALE GENOMIC DNA]</scope>
    <source>
        <strain evidence="1 2">F0399</strain>
    </source>
</reference>
<evidence type="ECO:0000313" key="1">
    <source>
        <dbReference type="EMBL" id="EFW29946.1"/>
    </source>
</evidence>
<protein>
    <submittedName>
        <fullName evidence="1">Uncharacterized protein</fullName>
    </submittedName>
</protein>
<keyword evidence="2" id="KW-1185">Reference proteome</keyword>
<gene>
    <name evidence="1" type="ORF">HMPREF9555_00828</name>
</gene>
<dbReference type="EMBL" id="AECV01000014">
    <property type="protein sequence ID" value="EFW29946.1"/>
    <property type="molecule type" value="Genomic_DNA"/>
</dbReference>
<dbReference type="HOGENOM" id="CLU_3188879_0_0_9"/>
<comment type="caution">
    <text evidence="1">The sequence shown here is derived from an EMBL/GenBank/DDBJ whole genome shotgun (WGS) entry which is preliminary data.</text>
</comment>
<accession>E7N1H5</accession>